<feature type="signal peptide" evidence="2">
    <location>
        <begin position="1"/>
        <end position="18"/>
    </location>
</feature>
<gene>
    <name evidence="3" type="ordered locus">ELI_07545</name>
</gene>
<dbReference type="HOGENOM" id="CLU_146585_0_0_5"/>
<evidence type="ECO:0000256" key="2">
    <source>
        <dbReference type="SAM" id="SignalP"/>
    </source>
</evidence>
<dbReference type="Pfam" id="PF07027">
    <property type="entry name" value="DUF1318"/>
    <property type="match status" value="1"/>
</dbReference>
<evidence type="ECO:0000256" key="1">
    <source>
        <dbReference type="SAM" id="MobiDB-lite"/>
    </source>
</evidence>
<reference evidence="4" key="1">
    <citation type="journal article" date="2009" name="J. Bacteriol.">
        <title>Complete genome sequence of Erythrobacter litoralis HTCC2594.</title>
        <authorList>
            <person name="Oh H.M."/>
            <person name="Giovannoni S.J."/>
            <person name="Ferriera S."/>
            <person name="Johnson J."/>
            <person name="Cho J.C."/>
        </authorList>
    </citation>
    <scope>NUCLEOTIDE SEQUENCE [LARGE SCALE GENOMIC DNA]</scope>
    <source>
        <strain evidence="4">HTCC2594</strain>
    </source>
</reference>
<evidence type="ECO:0000313" key="3">
    <source>
        <dbReference type="EMBL" id="ABC63601.1"/>
    </source>
</evidence>
<name>Q2N9P0_ERYLH</name>
<evidence type="ECO:0008006" key="5">
    <source>
        <dbReference type="Google" id="ProtNLM"/>
    </source>
</evidence>
<keyword evidence="4" id="KW-1185">Reference proteome</keyword>
<evidence type="ECO:0000313" key="4">
    <source>
        <dbReference type="Proteomes" id="UP000008808"/>
    </source>
</evidence>
<protein>
    <recommendedName>
        <fullName evidence="5">DUF1318 domain-containing protein</fullName>
    </recommendedName>
</protein>
<dbReference type="EMBL" id="CP000157">
    <property type="protein sequence ID" value="ABC63601.1"/>
    <property type="molecule type" value="Genomic_DNA"/>
</dbReference>
<dbReference type="InterPro" id="IPR008309">
    <property type="entry name" value="YdbL"/>
</dbReference>
<dbReference type="RefSeq" id="WP_011414435.1">
    <property type="nucleotide sequence ID" value="NC_007722.1"/>
</dbReference>
<dbReference type="STRING" id="314225.ELI_07545"/>
<organism evidence="3 4">
    <name type="scientific">Erythrobacter litoralis (strain HTCC2594)</name>
    <dbReference type="NCBI Taxonomy" id="314225"/>
    <lineage>
        <taxon>Bacteria</taxon>
        <taxon>Pseudomonadati</taxon>
        <taxon>Pseudomonadota</taxon>
        <taxon>Alphaproteobacteria</taxon>
        <taxon>Sphingomonadales</taxon>
        <taxon>Erythrobacteraceae</taxon>
        <taxon>Erythrobacter/Porphyrobacter group</taxon>
        <taxon>Erythrobacter</taxon>
    </lineage>
</organism>
<dbReference type="AlphaFoldDB" id="Q2N9P0"/>
<proteinExistence type="predicted"/>
<dbReference type="eggNOG" id="COG3784">
    <property type="taxonomic scope" value="Bacteria"/>
</dbReference>
<feature type="chain" id="PRO_5004212949" description="DUF1318 domain-containing protein" evidence="2">
    <location>
        <begin position="19"/>
        <end position="129"/>
    </location>
</feature>
<dbReference type="KEGG" id="eli:ELI_07545"/>
<sequence>MKLSTFARAVMASGVALALAAPATAYFQRDPAYAAARANGQVGEQMDGYLGVVGNQPAAIRSLVADLNIKRRANYTQRAQAQNATLEEYAFTQGCVLIARTEPGEKYQAPDGTWQTRTAAPPQRDPRCP</sequence>
<dbReference type="Proteomes" id="UP000008808">
    <property type="component" value="Chromosome"/>
</dbReference>
<keyword evidence="2" id="KW-0732">Signal</keyword>
<accession>Q2N9P0</accession>
<feature type="region of interest" description="Disordered" evidence="1">
    <location>
        <begin position="106"/>
        <end position="129"/>
    </location>
</feature>